<dbReference type="PROSITE" id="PS50889">
    <property type="entry name" value="S4"/>
    <property type="match status" value="1"/>
</dbReference>
<dbReference type="Pfam" id="PF01479">
    <property type="entry name" value="S4"/>
    <property type="match status" value="1"/>
</dbReference>
<reference evidence="3 4" key="1">
    <citation type="submission" date="2015-06" db="EMBL/GenBank/DDBJ databases">
        <authorList>
            <person name="Wibberg Daniel"/>
        </authorList>
    </citation>
    <scope>NUCLEOTIDE SEQUENCE [LARGE SCALE GENOMIC DNA]</scope>
    <source>
        <strain evidence="3 4">T3/55T</strain>
    </source>
</reference>
<dbReference type="Proteomes" id="UP000236497">
    <property type="component" value="Unassembled WGS sequence"/>
</dbReference>
<dbReference type="InterPro" id="IPR002942">
    <property type="entry name" value="S4_RNA-bd"/>
</dbReference>
<dbReference type="GO" id="GO:0003723">
    <property type="term" value="F:RNA binding"/>
    <property type="evidence" value="ECO:0007669"/>
    <property type="project" value="UniProtKB-KW"/>
</dbReference>
<feature type="domain" description="RNA-binding S4" evidence="2">
    <location>
        <begin position="178"/>
        <end position="238"/>
    </location>
</feature>
<sequence length="254" mass="29151">MQKEDQILQRRFRDLAYMADSRGIVLFTDFLNLHEQNLFYEIKNELPNLKYFSSGGYRDAERKMFCFCGDYSLDNEDEIDYPISCLHIKPKNPKFSDSLTHRDILGAVLNLGIERNKIGDIIMENNEAYLFCCSSIYDYIINQLTKVKHTMVSTSLIDIRDFTYKPNLKPVTGTVSSVRLDSILAVAFNGSRSSLSGLIEGGKVFVNGKNILYNSYNLKENDIVSVRGYGRFIYAGTLNQTKKGRYMVKVLLYQ</sequence>
<keyword evidence="1" id="KW-0694">RNA-binding</keyword>
<dbReference type="SUPFAM" id="SSF55174">
    <property type="entry name" value="Alpha-L RNA-binding motif"/>
    <property type="match status" value="1"/>
</dbReference>
<evidence type="ECO:0000313" key="3">
    <source>
        <dbReference type="EMBL" id="CRZ34375.1"/>
    </source>
</evidence>
<dbReference type="InterPro" id="IPR036986">
    <property type="entry name" value="S4_RNA-bd_sf"/>
</dbReference>
<proteinExistence type="predicted"/>
<name>A0A0H5SH43_HERHM</name>
<keyword evidence="4" id="KW-1185">Reference proteome</keyword>
<dbReference type="Gene3D" id="3.30.1370.160">
    <property type="match status" value="1"/>
</dbReference>
<organism evidence="3 4">
    <name type="scientific">Herbinix hemicellulosilytica</name>
    <dbReference type="NCBI Taxonomy" id="1564487"/>
    <lineage>
        <taxon>Bacteria</taxon>
        <taxon>Bacillati</taxon>
        <taxon>Bacillota</taxon>
        <taxon>Clostridia</taxon>
        <taxon>Lachnospirales</taxon>
        <taxon>Lachnospiraceae</taxon>
        <taxon>Herbinix</taxon>
    </lineage>
</organism>
<dbReference type="EMBL" id="CVTD020000015">
    <property type="protein sequence ID" value="CRZ34375.1"/>
    <property type="molecule type" value="Genomic_DNA"/>
</dbReference>
<protein>
    <recommendedName>
        <fullName evidence="2">RNA-binding S4 domain-containing protein</fullName>
    </recommendedName>
</protein>
<dbReference type="SMART" id="SM00363">
    <property type="entry name" value="S4"/>
    <property type="match status" value="1"/>
</dbReference>
<dbReference type="Pfam" id="PF17774">
    <property type="entry name" value="YlmH_RBD"/>
    <property type="match status" value="1"/>
</dbReference>
<dbReference type="Gene3D" id="3.10.290.10">
    <property type="entry name" value="RNA-binding S4 domain"/>
    <property type="match status" value="1"/>
</dbReference>
<dbReference type="Gene3D" id="3.30.70.330">
    <property type="match status" value="1"/>
</dbReference>
<evidence type="ECO:0000259" key="2">
    <source>
        <dbReference type="SMART" id="SM00363"/>
    </source>
</evidence>
<accession>A0A0H5SH43</accession>
<dbReference type="AlphaFoldDB" id="A0A0H5SH43"/>
<evidence type="ECO:0000313" key="4">
    <source>
        <dbReference type="Proteomes" id="UP000236497"/>
    </source>
</evidence>
<dbReference type="InterPro" id="IPR040591">
    <property type="entry name" value="RqcP2_RBD"/>
</dbReference>
<dbReference type="OrthoDB" id="9812787at2"/>
<dbReference type="InterPro" id="IPR012677">
    <property type="entry name" value="Nucleotide-bd_a/b_plait_sf"/>
</dbReference>
<evidence type="ECO:0000256" key="1">
    <source>
        <dbReference type="PROSITE-ProRule" id="PRU00182"/>
    </source>
</evidence>
<dbReference type="CDD" id="cd00165">
    <property type="entry name" value="S4"/>
    <property type="match status" value="1"/>
</dbReference>
<gene>
    <name evidence="3" type="ORF">HHT355_1173</name>
</gene>